<keyword evidence="2" id="KW-0472">Membrane</keyword>
<keyword evidence="2" id="KW-0812">Transmembrane</keyword>
<dbReference type="EMBL" id="LO017727">
    <property type="protein sequence ID" value="CRH04828.1"/>
    <property type="molecule type" value="Genomic_DNA"/>
</dbReference>
<sequence>MSVVVGIHVSENAPQVIAAAPLPDFLANPLGNQAEAPIVMTLLGVIGGFLTYFMIAYVFQALLDYVRVGMAHRSLTRAMKRGEFERGEADPEGYRWFYYPLFTRLWHDFTDSLHRQVVVDEHGAKHVHFRATVPSELYFNLQNMVDTPMRVEFFRHLPGILTGAGIVSTFAGILLGLNDFNPTVEASQVTQQLKHLFTGVSTAFVASFIAIATAISVTTLEKLLIHWRYSQITRLQGTLDDLFHGGVESEYLAEIAARGEGEDELSEAATAVGDSGAAAHALREALAEPVRRMADAVDSAAQQQVAQGESLARMEKLLEGLAQPLTSGLEGVREGVTQSMTEFSGGLNAMAESQQKLVQQLESAQQAAASAVDATTAEQAETPALPTAPAIDAVALGQSMEELARAVKRLAKREQHETDTVELLMAQNRADSEALREELIQLGERLAEEPRALQQGVADISQDLTEQVSDQLQASVSTMGQDLAAPLAEMVAQQQQWQQSSQQFIAEMSGQRELLSAIKEQLSATPEGQQAMAQSQESSRALLVESAEQVIAIRELLAEVKEALLQREDARGDQQQVLLQVMTQLDENLSKGQAQREALLMARIAQEQGDLATQMQEMLDTGIQAMEGRMENLLDSMQRVEKDQGGHLEQLRSSQQDINSQLDLMRDQGDQQSSDMEQLRRQMETQDSHFETLQSAQDETEARLQGIETGQGQQMNTLEGAITQLQHQEAVLAESMDLLHGQSAARGTLEGLQADQMALARRLDLLHEEQGSGFEQLQQAFEQQREALVGQLEGMDDLRQDQNLIRKAQQQGLERTDTLQQLTEAIHALHAERMGRMRQTVKRRMDRLATTLEAANEVTNTQLQNQQAAQGTLLETLQQALQAQAGSPAQLTELEEALRQLGERNEHLDSQQTRRLEGVQSALEERLETLVPHDYGDQLNLMADHMRGLSALDSSEQLTAMQDRLESLEPYDYSDQLAALDSRLDGMQPVDHSAQLDTMQARLEHLEPHDYSEQLATIESGLEALTPKDYSEALEALKARQDGQVMLLEGLRSGLEKVQDTLKTRQEQLAKQRLEVDEGVESLVASLQDNLDVQGEVLLQVRESQIKATTEYTKVREIQQQMAETMDGVGDAQREATDALNMTRSDTLESKRFMESVMEAQGAIRNAVGEMGELQRLLRDGLSTIEQSQSGMQQSLESSQQQESVKVDSLADTLAHLQMQQSALNDALSSHKQLGEALGGQLQIVREQQSKDSQLLMNALEGLQQALPTGLPDIVDNLRRVLGDEVEGRTRALGDRVEAIGSSLGETQEGIRHALTEVRGLLDRTGAERDARMAERLESLGEQTRQRHQAQMNALEAVSGRLAQRTEMLKGHLDQAVEKMLGQLVTGQSSSDLEGISEAQLKQGLETLQGQVDRSLDGRIAQLREQVSDLFHGTMGHFADEVEQRTADMLKGSIETLEDTAQLLQKQAQQPVVVTDSESEGGAVVAPAVDFAALEQAVQNRIAGLQELLEGGEERADQRTDALAELIRQGDSEQGQKLERAIQGLAQEITAELSKSLGQTLGQMLGDDLARELAQSVGGQILAQVQGAMGQVDGRLQQLQGQLAQEQESMQHLLKGWIADNHNSREAQNTLNARIEEMVQRTENGHQGMMGALDQVSRNLSDDMVRMRENIEAETEATGNKVVRQVRNLLDANSEDQSANIEVLGERLDALRKRIKK</sequence>
<accession>A0A1S7LE61</accession>
<evidence type="ECO:0000313" key="4">
    <source>
        <dbReference type="EMBL" id="CRH04828.1"/>
    </source>
</evidence>
<feature type="transmembrane region" description="Helical" evidence="2">
    <location>
        <begin position="197"/>
        <end position="220"/>
    </location>
</feature>
<gene>
    <name evidence="4" type="ORF">MAGMO_0624</name>
</gene>
<proteinExistence type="predicted"/>
<keyword evidence="2" id="KW-1133">Transmembrane helix</keyword>
<keyword evidence="1" id="KW-0175">Coiled coil</keyword>
<reference evidence="4" key="1">
    <citation type="submission" date="2015-04" db="EMBL/GenBank/DDBJ databases">
        <authorList>
            <person name="Syromyatnikov M.Y."/>
            <person name="Popov V.N."/>
        </authorList>
    </citation>
    <scope>NUCLEOTIDE SEQUENCE</scope>
    <source>
        <strain evidence="4">MO-1</strain>
    </source>
</reference>
<dbReference type="PROSITE" id="PS51060">
    <property type="entry name" value="PARP_ALPHA_HD"/>
    <property type="match status" value="1"/>
</dbReference>
<feature type="transmembrane region" description="Helical" evidence="2">
    <location>
        <begin position="157"/>
        <end position="177"/>
    </location>
</feature>
<evidence type="ECO:0000256" key="2">
    <source>
        <dbReference type="SAM" id="Phobius"/>
    </source>
</evidence>
<evidence type="ECO:0000256" key="1">
    <source>
        <dbReference type="SAM" id="Coils"/>
    </source>
</evidence>
<feature type="coiled-coil region" evidence="1">
    <location>
        <begin position="623"/>
        <end position="696"/>
    </location>
</feature>
<organism evidence="4">
    <name type="scientific">Magnetococcus massalia (strain MO-1)</name>
    <dbReference type="NCBI Taxonomy" id="451514"/>
    <lineage>
        <taxon>Bacteria</taxon>
        <taxon>Pseudomonadati</taxon>
        <taxon>Pseudomonadota</taxon>
        <taxon>Magnetococcia</taxon>
        <taxon>Magnetococcales</taxon>
        <taxon>Magnetococcaceae</taxon>
        <taxon>Magnetococcus</taxon>
    </lineage>
</organism>
<name>A0A1S7LE61_MAGMO</name>
<dbReference type="InterPro" id="IPR004102">
    <property type="entry name" value="Poly(ADP-ribose)pol_reg_dom"/>
</dbReference>
<feature type="domain" description="PARP alpha-helical" evidence="3">
    <location>
        <begin position="849"/>
        <end position="979"/>
    </location>
</feature>
<protein>
    <recommendedName>
        <fullName evidence="3">PARP alpha-helical domain-containing protein</fullName>
    </recommendedName>
</protein>
<evidence type="ECO:0000259" key="3">
    <source>
        <dbReference type="PROSITE" id="PS51060"/>
    </source>
</evidence>
<dbReference type="GO" id="GO:0003950">
    <property type="term" value="F:NAD+ poly-ADP-ribosyltransferase activity"/>
    <property type="evidence" value="ECO:0007669"/>
    <property type="project" value="InterPro"/>
</dbReference>
<feature type="transmembrane region" description="Helical" evidence="2">
    <location>
        <begin position="38"/>
        <end position="63"/>
    </location>
</feature>